<dbReference type="InterPro" id="IPR022924">
    <property type="entry name" value="Cardiolipin_synthase"/>
</dbReference>
<comment type="subcellular location">
    <subcellularLocation>
        <location evidence="1 12">Cell membrane</location>
        <topology evidence="1 12">Multi-pass membrane protein</topology>
    </subcellularLocation>
</comment>
<evidence type="ECO:0000256" key="13">
    <source>
        <dbReference type="NCBIfam" id="TIGR04265"/>
    </source>
</evidence>
<comment type="catalytic activity">
    <reaction evidence="12">
        <text>2 a 1,2-diacyl-sn-glycero-3-phospho-(1'-sn-glycerol) = a cardiolipin + glycerol</text>
        <dbReference type="Rhea" id="RHEA:31451"/>
        <dbReference type="ChEBI" id="CHEBI:17754"/>
        <dbReference type="ChEBI" id="CHEBI:62237"/>
        <dbReference type="ChEBI" id="CHEBI:64716"/>
    </reaction>
</comment>
<feature type="active site" evidence="12">
    <location>
        <position position="226"/>
    </location>
</feature>
<feature type="active site" evidence="12">
    <location>
        <position position="219"/>
    </location>
</feature>
<evidence type="ECO:0000256" key="9">
    <source>
        <dbReference type="ARBA" id="ARBA00023136"/>
    </source>
</evidence>
<dbReference type="RefSeq" id="WP_147803713.1">
    <property type="nucleotide sequence ID" value="NZ_CP144914.1"/>
</dbReference>
<evidence type="ECO:0000256" key="7">
    <source>
        <dbReference type="ARBA" id="ARBA00022989"/>
    </source>
</evidence>
<keyword evidence="5 12" id="KW-0812">Transmembrane</keyword>
<dbReference type="AlphaFoldDB" id="A0A5C7FE14"/>
<feature type="transmembrane region" description="Helical" evidence="12">
    <location>
        <begin position="6"/>
        <end position="24"/>
    </location>
</feature>
<evidence type="ECO:0000256" key="1">
    <source>
        <dbReference type="ARBA" id="ARBA00004651"/>
    </source>
</evidence>
<evidence type="ECO:0000256" key="11">
    <source>
        <dbReference type="ARBA" id="ARBA00023264"/>
    </source>
</evidence>
<dbReference type="PANTHER" id="PTHR21248">
    <property type="entry name" value="CARDIOLIPIN SYNTHASE"/>
    <property type="match status" value="1"/>
</dbReference>
<keyword evidence="11 12" id="KW-1208">Phospholipid metabolism</keyword>
<keyword evidence="9 12" id="KW-0472">Membrane</keyword>
<comment type="function">
    <text evidence="12">Catalyzes the reversible phosphatidyl group transfer from one phosphatidylglycerol molecule to another to form cardiolipin (CL) (diphosphatidylglycerol) and glycerol.</text>
</comment>
<keyword evidence="8 12" id="KW-0443">Lipid metabolism</keyword>
<dbReference type="Pfam" id="PF13091">
    <property type="entry name" value="PLDc_2"/>
    <property type="match status" value="2"/>
</dbReference>
<dbReference type="Gene3D" id="3.30.870.10">
    <property type="entry name" value="Endonuclease Chain A"/>
    <property type="match status" value="2"/>
</dbReference>
<evidence type="ECO:0000256" key="8">
    <source>
        <dbReference type="ARBA" id="ARBA00023098"/>
    </source>
</evidence>
<feature type="active site" evidence="12">
    <location>
        <position position="405"/>
    </location>
</feature>
<evidence type="ECO:0000256" key="3">
    <source>
        <dbReference type="ARBA" id="ARBA00022516"/>
    </source>
</evidence>
<dbReference type="Proteomes" id="UP000321816">
    <property type="component" value="Chromosome"/>
</dbReference>
<dbReference type="SUPFAM" id="SSF56024">
    <property type="entry name" value="Phospholipase D/nuclease"/>
    <property type="match status" value="2"/>
</dbReference>
<dbReference type="GO" id="GO:0008808">
    <property type="term" value="F:cardiolipin synthase activity"/>
    <property type="evidence" value="ECO:0007669"/>
    <property type="project" value="UniProtKB-UniRule"/>
</dbReference>
<comment type="similarity">
    <text evidence="12">Belongs to the phospholipase D family. Cardiolipin synthase subfamily.</text>
</comment>
<keyword evidence="3 12" id="KW-0444">Lipid biosynthesis</keyword>
<evidence type="ECO:0000256" key="4">
    <source>
        <dbReference type="ARBA" id="ARBA00022679"/>
    </source>
</evidence>
<evidence type="ECO:0000313" key="15">
    <source>
        <dbReference type="EMBL" id="WWD79624.1"/>
    </source>
</evidence>
<dbReference type="CDD" id="cd09112">
    <property type="entry name" value="PLDc_CLS_2"/>
    <property type="match status" value="1"/>
</dbReference>
<keyword evidence="6" id="KW-0677">Repeat</keyword>
<keyword evidence="10 12" id="KW-0594">Phospholipid biosynthesis</keyword>
<dbReference type="PROSITE" id="PS50035">
    <property type="entry name" value="PLD"/>
    <property type="match status" value="2"/>
</dbReference>
<keyword evidence="4 12" id="KW-0808">Transferase</keyword>
<evidence type="ECO:0000256" key="6">
    <source>
        <dbReference type="ARBA" id="ARBA00022737"/>
    </source>
</evidence>
<keyword evidence="7 12" id="KW-1133">Transmembrane helix</keyword>
<keyword evidence="16" id="KW-1185">Reference proteome</keyword>
<dbReference type="KEGG" id="ahal:FTX54_014670"/>
<evidence type="ECO:0000256" key="10">
    <source>
        <dbReference type="ARBA" id="ARBA00023209"/>
    </source>
</evidence>
<dbReference type="EC" id="2.7.8.-" evidence="12 13"/>
<dbReference type="GO" id="GO:0005886">
    <property type="term" value="C:plasma membrane"/>
    <property type="evidence" value="ECO:0007669"/>
    <property type="project" value="UniProtKB-SubCell"/>
</dbReference>
<feature type="active site" evidence="12">
    <location>
        <position position="221"/>
    </location>
</feature>
<dbReference type="CDD" id="cd09110">
    <property type="entry name" value="PLDc_CLS_1"/>
    <property type="match status" value="1"/>
</dbReference>
<evidence type="ECO:0000256" key="12">
    <source>
        <dbReference type="HAMAP-Rule" id="MF_01916"/>
    </source>
</evidence>
<dbReference type="HAMAP" id="MF_01916">
    <property type="entry name" value="Cardiolipin_synth_Cls"/>
    <property type="match status" value="1"/>
</dbReference>
<dbReference type="InterPro" id="IPR001736">
    <property type="entry name" value="PLipase_D/transphosphatidylase"/>
</dbReference>
<dbReference type="Pfam" id="PF13396">
    <property type="entry name" value="PLDc_N"/>
    <property type="match status" value="1"/>
</dbReference>
<feature type="active site" evidence="12">
    <location>
        <position position="398"/>
    </location>
</feature>
<gene>
    <name evidence="15" type="primary">cls</name>
    <name evidence="15" type="ORF">FTX54_014670</name>
</gene>
<reference evidence="15 16" key="1">
    <citation type="submission" date="2024-01" db="EMBL/GenBank/DDBJ databases">
        <title>Complete Genome Sequence of Alkalicoccus halolimnae BZ-SZ-XJ29T, a Moderately Halophilic Bacterium Isolated from a Salt Lake.</title>
        <authorList>
            <person name="Zhao B."/>
        </authorList>
    </citation>
    <scope>NUCLEOTIDE SEQUENCE [LARGE SCALE GENOMIC DNA]</scope>
    <source>
        <strain evidence="15 16">BZ-SZ-XJ29</strain>
    </source>
</reference>
<accession>A0A5C7FE14</accession>
<organism evidence="15 16">
    <name type="scientific">Alkalicoccus halolimnae</name>
    <dbReference type="NCBI Taxonomy" id="1667239"/>
    <lineage>
        <taxon>Bacteria</taxon>
        <taxon>Bacillati</taxon>
        <taxon>Bacillota</taxon>
        <taxon>Bacilli</taxon>
        <taxon>Bacillales</taxon>
        <taxon>Bacillaceae</taxon>
        <taxon>Alkalicoccus</taxon>
    </lineage>
</organism>
<feature type="domain" description="PLD phosphodiesterase" evidence="14">
    <location>
        <begin position="393"/>
        <end position="420"/>
    </location>
</feature>
<dbReference type="OrthoDB" id="9762009at2"/>
<feature type="transmembrane region" description="Helical" evidence="12">
    <location>
        <begin position="36"/>
        <end position="54"/>
    </location>
</feature>
<proteinExistence type="inferred from homology"/>
<dbReference type="InterPro" id="IPR025202">
    <property type="entry name" value="PLD-like_dom"/>
</dbReference>
<dbReference type="PANTHER" id="PTHR21248:SF22">
    <property type="entry name" value="PHOSPHOLIPASE D"/>
    <property type="match status" value="1"/>
</dbReference>
<dbReference type="EMBL" id="CP144914">
    <property type="protein sequence ID" value="WWD79624.1"/>
    <property type="molecule type" value="Genomic_DNA"/>
</dbReference>
<dbReference type="InterPro" id="IPR030874">
    <property type="entry name" value="Cardiolipin_synth_Firmi"/>
</dbReference>
<feature type="domain" description="PLD phosphodiesterase" evidence="14">
    <location>
        <begin position="214"/>
        <end position="241"/>
    </location>
</feature>
<evidence type="ECO:0000259" key="14">
    <source>
        <dbReference type="PROSITE" id="PS50035"/>
    </source>
</evidence>
<keyword evidence="2 12" id="KW-1003">Cell membrane</keyword>
<evidence type="ECO:0000313" key="16">
    <source>
        <dbReference type="Proteomes" id="UP000321816"/>
    </source>
</evidence>
<dbReference type="SMART" id="SM00155">
    <property type="entry name" value="PLDc"/>
    <property type="match status" value="2"/>
</dbReference>
<name>A0A5C7FE14_9BACI</name>
<protein>
    <recommendedName>
        <fullName evidence="12 13">Cardiolipin synthase</fullName>
        <shortName evidence="12">CL synthase</shortName>
        <ecNumber evidence="12 13">2.7.8.-</ecNumber>
    </recommendedName>
</protein>
<feature type="active site" evidence="12">
    <location>
        <position position="400"/>
    </location>
</feature>
<evidence type="ECO:0000256" key="5">
    <source>
        <dbReference type="ARBA" id="ARBA00022692"/>
    </source>
</evidence>
<dbReference type="GO" id="GO:0032049">
    <property type="term" value="P:cardiolipin biosynthetic process"/>
    <property type="evidence" value="ECO:0007669"/>
    <property type="project" value="UniProtKB-UniRule"/>
</dbReference>
<dbReference type="InterPro" id="IPR027379">
    <property type="entry name" value="CLS_N"/>
</dbReference>
<dbReference type="NCBIfam" id="TIGR04265">
    <property type="entry name" value="bac_cardiolipin"/>
    <property type="match status" value="1"/>
</dbReference>
<evidence type="ECO:0000256" key="2">
    <source>
        <dbReference type="ARBA" id="ARBA00022475"/>
    </source>
</evidence>
<sequence length="480" mass="55524">MEWWDYLGYLIVIINIFIGFIIIFREQKSASTTWAWLMVLFFVPVIGLLLYFLFGRELKKSRWDESFLYESDKILQRQQHEDKKEQFTEKGDLLKKQSSVMDIHLYHSSSPLIYGEEIEFILDGSEKFKRLYADIEQARSTIYVQYFGIEKDEMGRRFINLLTKKAGEGVEVFLLFDSFGSLSVNKKFLKDFRRAGGKAKAFFPLRTALSKATVNHRNHRKIVVIDEMIGYTGGFNVGDKYVSFNESLGYWRDTHLRMTGQAAFFLAEHVLSDWDKANPNDSRTLKNKALPQPPASGKGTLMQIVRSGPDAERDQVHQGFLKMVQEAEDYIYIQTPYFIPDSSLLSALRMAVLSGVQVKIMIPNKPDHPFVYWATYYYVGELLREGAEIYKYEEGFLHAKTLTTDDAITTVGTTNMDVRSVSLNFEMNVFLYDKALAHGMKASFEKDMQHCSQLTWDDYQKRSAVIRTKEAFSRLLSPLL</sequence>